<feature type="transmembrane region" description="Helical" evidence="8">
    <location>
        <begin position="311"/>
        <end position="329"/>
    </location>
</feature>
<evidence type="ECO:0000256" key="1">
    <source>
        <dbReference type="ARBA" id="ARBA00004651"/>
    </source>
</evidence>
<evidence type="ECO:0000256" key="6">
    <source>
        <dbReference type="ARBA" id="ARBA00022989"/>
    </source>
</evidence>
<keyword evidence="10" id="KW-1185">Reference proteome</keyword>
<dbReference type="EMBL" id="JASJUS010000013">
    <property type="protein sequence ID" value="MDL2077952.1"/>
    <property type="molecule type" value="Genomic_DNA"/>
</dbReference>
<comment type="subcellular location">
    <subcellularLocation>
        <location evidence="1">Cell membrane</location>
        <topology evidence="1">Multi-pass membrane protein</topology>
    </subcellularLocation>
</comment>
<evidence type="ECO:0000256" key="5">
    <source>
        <dbReference type="ARBA" id="ARBA00022692"/>
    </source>
</evidence>
<sequence>MLWTIALGSWGLSRQGSVWRDEAATWLVARRSAAEICHLLENVDVVHGCYYLLMHVLFECFGAGTTTLRLPSVLALAVAAGCVTVIGQRLAGAWTGLAAGLTLGMLPAVQFHLQEGRPYALVAAGAGISTLLLVTVLQGDGAGPRWFGYGGTLALMGLLNWLSLMILAAHLLTLLWCGARREVWRRWTAAAGSAFLCVLPLILFSQRQAGQVAWIPPLTWHAMIGPAVLLAIGGLGALLDRPRSRRLSVAAVALPLLAVPQLGLATASLFRPLFLERYVLYSMLGLALLIGVCVGAAARAVGRRHAGAGRWVLPVAVAVAMAGLLPQSLEKRSVSSRVDDVVAVASEVRRTKELGDAVLFLPADRRDAKSVSPGAFAGLRDIALREDPVASGTLRGVEASPGRIRAAMLRQRRIVLVTDAAAVASPVTTDRDRMKSAVLKTHFRLVADEAIRGRRLTVYERVT</sequence>
<organism evidence="9 10">
    <name type="scientific">Streptomyces fuscus</name>
    <dbReference type="NCBI Taxonomy" id="3048495"/>
    <lineage>
        <taxon>Bacteria</taxon>
        <taxon>Bacillati</taxon>
        <taxon>Actinomycetota</taxon>
        <taxon>Actinomycetes</taxon>
        <taxon>Kitasatosporales</taxon>
        <taxon>Streptomycetaceae</taxon>
        <taxon>Streptomyces</taxon>
    </lineage>
</organism>
<feature type="transmembrane region" description="Helical" evidence="8">
    <location>
        <begin position="93"/>
        <end position="113"/>
    </location>
</feature>
<evidence type="ECO:0000256" key="3">
    <source>
        <dbReference type="ARBA" id="ARBA00022676"/>
    </source>
</evidence>
<proteinExistence type="predicted"/>
<feature type="transmembrane region" description="Helical" evidence="8">
    <location>
        <begin position="251"/>
        <end position="272"/>
    </location>
</feature>
<feature type="transmembrane region" description="Helical" evidence="8">
    <location>
        <begin position="218"/>
        <end position="239"/>
    </location>
</feature>
<gene>
    <name evidence="9" type="ORF">QNN03_16075</name>
</gene>
<dbReference type="PANTHER" id="PTHR33908">
    <property type="entry name" value="MANNOSYLTRANSFERASE YKCB-RELATED"/>
    <property type="match status" value="1"/>
</dbReference>
<feature type="transmembrane region" description="Helical" evidence="8">
    <location>
        <begin position="120"/>
        <end position="138"/>
    </location>
</feature>
<feature type="transmembrane region" description="Helical" evidence="8">
    <location>
        <begin position="158"/>
        <end position="177"/>
    </location>
</feature>
<evidence type="ECO:0000256" key="4">
    <source>
        <dbReference type="ARBA" id="ARBA00022679"/>
    </source>
</evidence>
<accession>A0ABT7J0U5</accession>
<keyword evidence="5 8" id="KW-0812">Transmembrane</keyword>
<dbReference type="EC" id="2.4.-.-" evidence="9"/>
<keyword evidence="3 9" id="KW-0328">Glycosyltransferase</keyword>
<protein>
    <submittedName>
        <fullName evidence="9">Glycosyltransferase family 39 protein</fullName>
        <ecNumber evidence="9">2.4.-.-</ecNumber>
    </submittedName>
</protein>
<name>A0ABT7J0U5_9ACTN</name>
<dbReference type="InterPro" id="IPR050297">
    <property type="entry name" value="LipidA_mod_glycosyltrf_83"/>
</dbReference>
<keyword evidence="7 8" id="KW-0472">Membrane</keyword>
<feature type="transmembrane region" description="Helical" evidence="8">
    <location>
        <begin position="68"/>
        <end position="87"/>
    </location>
</feature>
<evidence type="ECO:0000256" key="2">
    <source>
        <dbReference type="ARBA" id="ARBA00022475"/>
    </source>
</evidence>
<evidence type="ECO:0000313" key="10">
    <source>
        <dbReference type="Proteomes" id="UP001241926"/>
    </source>
</evidence>
<dbReference type="Proteomes" id="UP001241926">
    <property type="component" value="Unassembled WGS sequence"/>
</dbReference>
<evidence type="ECO:0000256" key="7">
    <source>
        <dbReference type="ARBA" id="ARBA00023136"/>
    </source>
</evidence>
<evidence type="ECO:0000256" key="8">
    <source>
        <dbReference type="SAM" id="Phobius"/>
    </source>
</evidence>
<keyword evidence="6 8" id="KW-1133">Transmembrane helix</keyword>
<evidence type="ECO:0000313" key="9">
    <source>
        <dbReference type="EMBL" id="MDL2077952.1"/>
    </source>
</evidence>
<reference evidence="9 10" key="1">
    <citation type="submission" date="2023-05" db="EMBL/GenBank/DDBJ databases">
        <title>Streptomyces fuscus sp. nov., a brown-black pigment producing actinomyces isolated from dry sand of Sea duck farm.</title>
        <authorList>
            <person name="Xie J."/>
            <person name="Shen N."/>
        </authorList>
    </citation>
    <scope>NUCLEOTIDE SEQUENCE [LARGE SCALE GENOMIC DNA]</scope>
    <source>
        <strain evidence="9 10">GXMU-J15</strain>
    </source>
</reference>
<keyword evidence="2" id="KW-1003">Cell membrane</keyword>
<feature type="transmembrane region" description="Helical" evidence="8">
    <location>
        <begin position="189"/>
        <end position="206"/>
    </location>
</feature>
<dbReference type="PANTHER" id="PTHR33908:SF3">
    <property type="entry name" value="UNDECAPRENYL PHOSPHATE-ALPHA-4-AMINO-4-DEOXY-L-ARABINOSE ARABINOSYL TRANSFERASE"/>
    <property type="match status" value="1"/>
</dbReference>
<comment type="caution">
    <text evidence="9">The sequence shown here is derived from an EMBL/GenBank/DDBJ whole genome shotgun (WGS) entry which is preliminary data.</text>
</comment>
<keyword evidence="4 9" id="KW-0808">Transferase</keyword>
<dbReference type="GO" id="GO:0016757">
    <property type="term" value="F:glycosyltransferase activity"/>
    <property type="evidence" value="ECO:0007669"/>
    <property type="project" value="UniProtKB-KW"/>
</dbReference>
<feature type="transmembrane region" description="Helical" evidence="8">
    <location>
        <begin position="278"/>
        <end position="299"/>
    </location>
</feature>